<feature type="region of interest" description="Disordered" evidence="1">
    <location>
        <begin position="76"/>
        <end position="97"/>
    </location>
</feature>
<dbReference type="AlphaFoldDB" id="A0AAW3ANG7"/>
<accession>A0AAW3ANG7</accession>
<reference evidence="2 3" key="1">
    <citation type="submission" date="2024-02" db="EMBL/GenBank/DDBJ databases">
        <title>FIRST GENOME SEQUENCES OF Leishmania (Viannia) shawi, Leishmania (Viannia) lindenbergi AND Leishmania (Viannia) utingensis.</title>
        <authorList>
            <person name="Resadore F."/>
            <person name="Custodio M.G.F."/>
            <person name="Boite M.C."/>
            <person name="Cupolillo E."/>
            <person name="Ferreira G.E.M."/>
        </authorList>
    </citation>
    <scope>NUCLEOTIDE SEQUENCE [LARGE SCALE GENOMIC DNA]</scope>
    <source>
        <strain evidence="2 3">MHOM/BR/1966/M15733</strain>
    </source>
</reference>
<keyword evidence="3" id="KW-1185">Reference proteome</keyword>
<sequence>MRHGGRAAEVTAQGCGSRARGDGGVPRSVRAGNNNEGRQLKRQPRKRVRYFSKHQRGLVTEGADAVHQREVREVGGGRGAVVAGPLQDTYRSSDRRQ</sequence>
<evidence type="ECO:0000313" key="3">
    <source>
        <dbReference type="Proteomes" id="UP001500131"/>
    </source>
</evidence>
<gene>
    <name evidence="2" type="ORF">Q4I31_002508</name>
</gene>
<dbReference type="Proteomes" id="UP001500131">
    <property type="component" value="Unassembled WGS sequence"/>
</dbReference>
<protein>
    <submittedName>
        <fullName evidence="2">Uncharacterized protein</fullName>
    </submittedName>
</protein>
<proteinExistence type="predicted"/>
<feature type="region of interest" description="Disordered" evidence="1">
    <location>
        <begin position="1"/>
        <end position="45"/>
    </location>
</feature>
<name>A0AAW3ANG7_9TRYP</name>
<evidence type="ECO:0000313" key="2">
    <source>
        <dbReference type="EMBL" id="KAL0508817.1"/>
    </source>
</evidence>
<dbReference type="EMBL" id="JBAMZK010000017">
    <property type="protein sequence ID" value="KAL0508817.1"/>
    <property type="molecule type" value="Genomic_DNA"/>
</dbReference>
<comment type="caution">
    <text evidence="2">The sequence shown here is derived from an EMBL/GenBank/DDBJ whole genome shotgun (WGS) entry which is preliminary data.</text>
</comment>
<evidence type="ECO:0000256" key="1">
    <source>
        <dbReference type="SAM" id="MobiDB-lite"/>
    </source>
</evidence>
<organism evidence="2 3">
    <name type="scientific">Leishmania lindenbergi</name>
    <dbReference type="NCBI Taxonomy" id="651832"/>
    <lineage>
        <taxon>Eukaryota</taxon>
        <taxon>Discoba</taxon>
        <taxon>Euglenozoa</taxon>
        <taxon>Kinetoplastea</taxon>
        <taxon>Metakinetoplastina</taxon>
        <taxon>Trypanosomatida</taxon>
        <taxon>Trypanosomatidae</taxon>
        <taxon>Leishmaniinae</taxon>
        <taxon>Leishmania</taxon>
    </lineage>
</organism>